<keyword evidence="11" id="KW-1185">Reference proteome</keyword>
<keyword evidence="7" id="KW-0255">Endonuclease</keyword>
<dbReference type="InterPro" id="IPR050535">
    <property type="entry name" value="DNA_Repair-Maintenance_Comp"/>
</dbReference>
<evidence type="ECO:0000256" key="1">
    <source>
        <dbReference type="ARBA" id="ARBA00010555"/>
    </source>
</evidence>
<keyword evidence="6 7" id="KW-0269">Exonuclease</keyword>
<keyword evidence="7" id="KW-0233">DNA recombination</keyword>
<dbReference type="Pfam" id="PF12320">
    <property type="entry name" value="SbcD_C"/>
    <property type="match status" value="1"/>
</dbReference>
<accession>I2BBU3</accession>
<feature type="domain" description="Nuclease SbcCD subunit D C-terminal" evidence="9">
    <location>
        <begin position="296"/>
        <end position="392"/>
    </location>
</feature>
<keyword evidence="4 7" id="KW-0540">Nuclease</keyword>
<dbReference type="GO" id="GO:0006310">
    <property type="term" value="P:DNA recombination"/>
    <property type="evidence" value="ECO:0007669"/>
    <property type="project" value="UniProtKB-KW"/>
</dbReference>
<dbReference type="STRING" id="630626.EBL_c29270"/>
<evidence type="ECO:0000259" key="8">
    <source>
        <dbReference type="Pfam" id="PF00149"/>
    </source>
</evidence>
<dbReference type="InterPro" id="IPR004593">
    <property type="entry name" value="SbcD"/>
</dbReference>
<dbReference type="GO" id="GO:0004519">
    <property type="term" value="F:endonuclease activity"/>
    <property type="evidence" value="ECO:0007669"/>
    <property type="project" value="UniProtKB-KW"/>
</dbReference>
<comment type="subunit">
    <text evidence="2 7">Heterodimer of SbcC and SbcD.</text>
</comment>
<dbReference type="InterPro" id="IPR026843">
    <property type="entry name" value="SbcD_C"/>
</dbReference>
<keyword evidence="7" id="KW-0235">DNA replication</keyword>
<dbReference type="KEGG" id="ebt:EBL_c29270"/>
<dbReference type="InterPro" id="IPR004843">
    <property type="entry name" value="Calcineurin-like_PHP"/>
</dbReference>
<dbReference type="InterPro" id="IPR029052">
    <property type="entry name" value="Metallo-depent_PP-like"/>
</dbReference>
<name>I2BBU3_SHIBC</name>
<comment type="similarity">
    <text evidence="1 7">Belongs to the SbcD family.</text>
</comment>
<dbReference type="GO" id="GO:0008408">
    <property type="term" value="F:3'-5' exonuclease activity"/>
    <property type="evidence" value="ECO:0007669"/>
    <property type="project" value="InterPro"/>
</dbReference>
<dbReference type="Gene3D" id="3.60.21.10">
    <property type="match status" value="1"/>
</dbReference>
<keyword evidence="5 7" id="KW-0378">Hydrolase</keyword>
<sequence length="421" mass="46231">MAGIIGAIFLSPEAVMRLIHTSDWHLGQNFYTKSRAAEHHAFLDWLLETVKQQRADAIIVAGDIFDTQFPPSYARECYNRFVVNLQATGCPLYILGGNHDGVATLNESRGLLACLNTQVTASIPPEDVPPPVTLIPQRDGTPGAILCPVPFLRPRDLLHSQAGQSASDKQQNLLEAIAAYYQRSYQAALALRGDRPLPIIMTGHLTTVGAATSDAVRDIYIGTLDAFPASRFPAADYIALGHIHRAQAVGGSQHIWYSGSPIALSFDESGPVKSVNLVTFAEGKLARVTPLPVPVTQPLATLKGSLDSLTRQLNDWQSDPASPPCWLDIEINSDDLLHDARQQIRDITAPLPVEVLLVRRSREQRQQVIARQHSETLSELSVQDVFERRLDAAGAGEEQRTRLRPLFARTLETLNNPEEQA</sequence>
<dbReference type="AlphaFoldDB" id="I2BBU3"/>
<evidence type="ECO:0000256" key="5">
    <source>
        <dbReference type="ARBA" id="ARBA00022801"/>
    </source>
</evidence>
<reference evidence="10 11" key="1">
    <citation type="journal article" date="2012" name="J. Bacteriol.">
        <title>Complete genome sequence of the B12-producing Shimwellia blattae strain DSM 4481, isolated from a cockroach.</title>
        <authorList>
            <person name="Brzuszkiewicz E."/>
            <person name="Waschkowitz T."/>
            <person name="Wiezer A."/>
            <person name="Daniel R."/>
        </authorList>
    </citation>
    <scope>NUCLEOTIDE SEQUENCE [LARGE SCALE GENOMIC DNA]</scope>
    <source>
        <strain evidence="11">ATCC 29907 / DSM 4481 / JCM 1650 / NBRC 105725 / CDC 9005-74</strain>
    </source>
</reference>
<dbReference type="PANTHER" id="PTHR30337">
    <property type="entry name" value="COMPONENT OF ATP-DEPENDENT DSDNA EXONUCLEASE"/>
    <property type="match status" value="1"/>
</dbReference>
<proteinExistence type="inferred from homology"/>
<evidence type="ECO:0000259" key="9">
    <source>
        <dbReference type="Pfam" id="PF12320"/>
    </source>
</evidence>
<dbReference type="InterPro" id="IPR041796">
    <property type="entry name" value="Mre11_N"/>
</dbReference>
<dbReference type="EMBL" id="CP001560">
    <property type="protein sequence ID" value="AFJ47997.1"/>
    <property type="molecule type" value="Genomic_DNA"/>
</dbReference>
<dbReference type="Gene3D" id="3.30.160.720">
    <property type="match status" value="1"/>
</dbReference>
<feature type="domain" description="Calcineurin-like phosphoesterase" evidence="8">
    <location>
        <begin position="16"/>
        <end position="112"/>
    </location>
</feature>
<dbReference type="NCBIfam" id="NF008206">
    <property type="entry name" value="PRK10966.1"/>
    <property type="match status" value="1"/>
</dbReference>
<dbReference type="PANTHER" id="PTHR30337:SF0">
    <property type="entry name" value="NUCLEASE SBCCD SUBUNIT D"/>
    <property type="match status" value="1"/>
</dbReference>
<evidence type="ECO:0000256" key="4">
    <source>
        <dbReference type="ARBA" id="ARBA00022722"/>
    </source>
</evidence>
<evidence type="ECO:0000313" key="10">
    <source>
        <dbReference type="EMBL" id="AFJ47997.1"/>
    </source>
</evidence>
<protein>
    <recommendedName>
        <fullName evidence="3 7">Nuclease SbcCD subunit D</fullName>
    </recommendedName>
</protein>
<gene>
    <name evidence="7 10" type="primary">sbcD</name>
    <name evidence="10" type="ordered locus">EBL_c29270</name>
</gene>
<organism evidence="10 11">
    <name type="scientific">Shimwellia blattae (strain ATCC 29907 / DSM 4481 / JCM 1650 / NBRC 105725 / CDC 9005-74)</name>
    <name type="common">Escherichia blattae</name>
    <dbReference type="NCBI Taxonomy" id="630626"/>
    <lineage>
        <taxon>Bacteria</taxon>
        <taxon>Pseudomonadati</taxon>
        <taxon>Pseudomonadota</taxon>
        <taxon>Gammaproteobacteria</taxon>
        <taxon>Enterobacterales</taxon>
        <taxon>Enterobacteriaceae</taxon>
        <taxon>Shimwellia</taxon>
    </lineage>
</organism>
<dbReference type="GO" id="GO:0006260">
    <property type="term" value="P:DNA replication"/>
    <property type="evidence" value="ECO:0007669"/>
    <property type="project" value="UniProtKB-KW"/>
</dbReference>
<evidence type="ECO:0000256" key="3">
    <source>
        <dbReference type="ARBA" id="ARBA00013365"/>
    </source>
</evidence>
<dbReference type="NCBIfam" id="TIGR00619">
    <property type="entry name" value="sbcd"/>
    <property type="match status" value="1"/>
</dbReference>
<dbReference type="eggNOG" id="COG0420">
    <property type="taxonomic scope" value="Bacteria"/>
</dbReference>
<evidence type="ECO:0000256" key="6">
    <source>
        <dbReference type="ARBA" id="ARBA00022839"/>
    </source>
</evidence>
<evidence type="ECO:0000313" key="11">
    <source>
        <dbReference type="Proteomes" id="UP000001955"/>
    </source>
</evidence>
<comment type="function">
    <text evidence="7">SbcCD cleaves DNA hairpin structures. These structures can inhibit DNA replication and are intermediates in certain DNA recombination reactions. The complex acts as a 3'-&gt;5' double strand exonuclease that can open hairpins. It also has a 5' single-strand endonuclease activity.</text>
</comment>
<dbReference type="SUPFAM" id="SSF56300">
    <property type="entry name" value="Metallo-dependent phosphatases"/>
    <property type="match status" value="1"/>
</dbReference>
<dbReference type="Pfam" id="PF00149">
    <property type="entry name" value="Metallophos"/>
    <property type="match status" value="1"/>
</dbReference>
<dbReference type="CDD" id="cd00840">
    <property type="entry name" value="MPP_Mre11_N"/>
    <property type="match status" value="1"/>
</dbReference>
<evidence type="ECO:0000256" key="7">
    <source>
        <dbReference type="RuleBase" id="RU363069"/>
    </source>
</evidence>
<evidence type="ECO:0000256" key="2">
    <source>
        <dbReference type="ARBA" id="ARBA00011322"/>
    </source>
</evidence>
<dbReference type="PATRIC" id="fig|630626.3.peg.2848"/>
<dbReference type="Proteomes" id="UP000001955">
    <property type="component" value="Chromosome"/>
</dbReference>
<dbReference type="HOGENOM" id="CLU_038045_2_0_6"/>